<name>A0A8H4NY12_9HYPO</name>
<proteinExistence type="predicted"/>
<protein>
    <submittedName>
        <fullName evidence="2">Uncharacterized protein</fullName>
    </submittedName>
</protein>
<dbReference type="EMBL" id="JAADYS010002741">
    <property type="protein sequence ID" value="KAF4455384.1"/>
    <property type="molecule type" value="Genomic_DNA"/>
</dbReference>
<comment type="caution">
    <text evidence="2">The sequence shown here is derived from an EMBL/GenBank/DDBJ whole genome shotgun (WGS) entry which is preliminary data.</text>
</comment>
<dbReference type="OrthoDB" id="5062850at2759"/>
<evidence type="ECO:0000313" key="3">
    <source>
        <dbReference type="Proteomes" id="UP000554235"/>
    </source>
</evidence>
<dbReference type="AlphaFoldDB" id="A0A8H4NY12"/>
<accession>A0A8H4NY12</accession>
<feature type="region of interest" description="Disordered" evidence="1">
    <location>
        <begin position="536"/>
        <end position="565"/>
    </location>
</feature>
<dbReference type="Proteomes" id="UP000554235">
    <property type="component" value="Unassembled WGS sequence"/>
</dbReference>
<evidence type="ECO:0000313" key="2">
    <source>
        <dbReference type="EMBL" id="KAF4455384.1"/>
    </source>
</evidence>
<evidence type="ECO:0000256" key="1">
    <source>
        <dbReference type="SAM" id="MobiDB-lite"/>
    </source>
</evidence>
<reference evidence="2 3" key="1">
    <citation type="submission" date="2020-01" db="EMBL/GenBank/DDBJ databases">
        <title>Identification and distribution of gene clusters putatively required for synthesis of sphingolipid metabolism inhibitors in phylogenetically diverse species of the filamentous fungus Fusarium.</title>
        <authorList>
            <person name="Kim H.-S."/>
            <person name="Busman M."/>
            <person name="Brown D.W."/>
            <person name="Divon H."/>
            <person name="Uhlig S."/>
            <person name="Proctor R.H."/>
        </authorList>
    </citation>
    <scope>NUCLEOTIDE SEQUENCE [LARGE SCALE GENOMIC DNA]</scope>
    <source>
        <strain evidence="2 3">NRRL 20459</strain>
    </source>
</reference>
<sequence>MSPKTYLVTLPYELRQMIYHYYFQLDGGYVCDPGPGNGKLVTADGQPIEFSLMYTCCLIASETKDIPLAVNTVAFSTAYHPDWSPLAGRFEYLTIYYQELETDFLLELGRDMTSEMYSELEHRLPRFAPMLRMVVAQEEFRGGQADYFKQNVISYDRSPLFDRRRTPWSDFRETPSMVRQAVTYSLQLLRRKYETEFAGLISDALPHWEPSCGLHEFDDLRFEPWAIPSRYTLEKVGDRLQDQLALRSILEWRREQWRSPLPVYRARKQRYEQVHPKRRHKFCFSAAAVAIRFLDSLPVKKRLQIRKIILNEDRVSVGRPECHAQGLILFCKENLQLRVEHRVSLWGNILQRDVIPYFEDVPLLEAGVKDNSHRFYIYNAHEAIGGWLTEALAVMEAGMPPGSFSFVLDGEPLADISSDVFQRGIHLAVAWELAFREVAAQGTLWPISDGYICYQAGIDFPQNVARLLNQTSVFRCNFNPGRLWDVETLVEERREWHIGNWIQARSQWRDYIDLPPALINWPELLLDNFEIDPQHGFPKPGNINKRSRGRAGGGRRREGRPGRRI</sequence>
<organism evidence="2 3">
    <name type="scientific">Fusarium albosuccineum</name>
    <dbReference type="NCBI Taxonomy" id="1237068"/>
    <lineage>
        <taxon>Eukaryota</taxon>
        <taxon>Fungi</taxon>
        <taxon>Dikarya</taxon>
        <taxon>Ascomycota</taxon>
        <taxon>Pezizomycotina</taxon>
        <taxon>Sordariomycetes</taxon>
        <taxon>Hypocreomycetidae</taxon>
        <taxon>Hypocreales</taxon>
        <taxon>Nectriaceae</taxon>
        <taxon>Fusarium</taxon>
        <taxon>Fusarium decemcellulare species complex</taxon>
    </lineage>
</organism>
<feature type="compositionally biased region" description="Basic residues" evidence="1">
    <location>
        <begin position="545"/>
        <end position="554"/>
    </location>
</feature>
<feature type="compositionally biased region" description="Basic and acidic residues" evidence="1">
    <location>
        <begin position="555"/>
        <end position="565"/>
    </location>
</feature>
<gene>
    <name evidence="2" type="ORF">FALBO_15624</name>
</gene>
<keyword evidence="3" id="KW-1185">Reference proteome</keyword>